<protein>
    <submittedName>
        <fullName evidence="1">Uncharacterized protein</fullName>
    </submittedName>
</protein>
<evidence type="ECO:0000313" key="1">
    <source>
        <dbReference type="EMBL" id="BAT90391.1"/>
    </source>
</evidence>
<keyword evidence="2" id="KW-1185">Reference proteome</keyword>
<dbReference type="Proteomes" id="UP000291084">
    <property type="component" value="Chromosome 6"/>
</dbReference>
<gene>
    <name evidence="1" type="primary">Vigan.06G162900</name>
    <name evidence="1" type="ORF">VIGAN_06162900</name>
</gene>
<evidence type="ECO:0000313" key="2">
    <source>
        <dbReference type="Proteomes" id="UP000291084"/>
    </source>
</evidence>
<reference evidence="1 2" key="1">
    <citation type="journal article" date="2015" name="Sci. Rep.">
        <title>The power of single molecule real-time sequencing technology in the de novo assembly of a eukaryotic genome.</title>
        <authorList>
            <person name="Sakai H."/>
            <person name="Naito K."/>
            <person name="Ogiso-Tanaka E."/>
            <person name="Takahashi Y."/>
            <person name="Iseki K."/>
            <person name="Muto C."/>
            <person name="Satou K."/>
            <person name="Teruya K."/>
            <person name="Shiroma A."/>
            <person name="Shimoji M."/>
            <person name="Hirano T."/>
            <person name="Itoh T."/>
            <person name="Kaga A."/>
            <person name="Tomooka N."/>
        </authorList>
    </citation>
    <scope>NUCLEOTIDE SEQUENCE [LARGE SCALE GENOMIC DNA]</scope>
    <source>
        <strain evidence="2">cv. Shumari</strain>
    </source>
</reference>
<accession>A0A0S3SC55</accession>
<name>A0A0S3SC55_PHAAN</name>
<dbReference type="EMBL" id="AP015039">
    <property type="protein sequence ID" value="BAT90391.1"/>
    <property type="molecule type" value="Genomic_DNA"/>
</dbReference>
<proteinExistence type="predicted"/>
<sequence>PIIRGAHGRLGCKKGNGRKAQSLGFLQLLWRAKRFPSLCRSNTFLILEKHFFSLSDQPRTFSQEVISSSPAARFRCGGDGQHGGERRRFAVRREDDGGWRGANGRSFVNAVVARKPAATARRSSEVEDGGGFRVVMTAAVRRKGGWCRERRG</sequence>
<dbReference type="AlphaFoldDB" id="A0A0S3SC55"/>
<organism evidence="1 2">
    <name type="scientific">Vigna angularis var. angularis</name>
    <dbReference type="NCBI Taxonomy" id="157739"/>
    <lineage>
        <taxon>Eukaryota</taxon>
        <taxon>Viridiplantae</taxon>
        <taxon>Streptophyta</taxon>
        <taxon>Embryophyta</taxon>
        <taxon>Tracheophyta</taxon>
        <taxon>Spermatophyta</taxon>
        <taxon>Magnoliopsida</taxon>
        <taxon>eudicotyledons</taxon>
        <taxon>Gunneridae</taxon>
        <taxon>Pentapetalae</taxon>
        <taxon>rosids</taxon>
        <taxon>fabids</taxon>
        <taxon>Fabales</taxon>
        <taxon>Fabaceae</taxon>
        <taxon>Papilionoideae</taxon>
        <taxon>50 kb inversion clade</taxon>
        <taxon>NPAAA clade</taxon>
        <taxon>indigoferoid/millettioid clade</taxon>
        <taxon>Phaseoleae</taxon>
        <taxon>Vigna</taxon>
    </lineage>
</organism>
<feature type="non-terminal residue" evidence="1">
    <location>
        <position position="1"/>
    </location>
</feature>